<dbReference type="SUPFAM" id="SSF141571">
    <property type="entry name" value="Pentapeptide repeat-like"/>
    <property type="match status" value="1"/>
</dbReference>
<accession>A0A1Z3HID2</accession>
<dbReference type="EMBL" id="CP021983">
    <property type="protein sequence ID" value="ASC70033.1"/>
    <property type="molecule type" value="Genomic_DNA"/>
</dbReference>
<reference evidence="1 2" key="1">
    <citation type="journal article" date="2016" name="Biochim. Biophys. Acta">
        <title>Characterization of red-shifted phycobilisomes isolated from the chlorophyll f-containing cyanobacterium Halomicronema hongdechloris.</title>
        <authorList>
            <person name="Li Y."/>
            <person name="Lin Y."/>
            <person name="Garvey C.J."/>
            <person name="Birch D."/>
            <person name="Corkery R.W."/>
            <person name="Loughlin P.C."/>
            <person name="Scheer H."/>
            <person name="Willows R.D."/>
            <person name="Chen M."/>
        </authorList>
    </citation>
    <scope>NUCLEOTIDE SEQUENCE [LARGE SCALE GENOMIC DNA]</scope>
    <source>
        <strain evidence="1 2">C2206</strain>
    </source>
</reference>
<organism evidence="1 2">
    <name type="scientific">Halomicronema hongdechloris C2206</name>
    <dbReference type="NCBI Taxonomy" id="1641165"/>
    <lineage>
        <taxon>Bacteria</taxon>
        <taxon>Bacillati</taxon>
        <taxon>Cyanobacteriota</taxon>
        <taxon>Cyanophyceae</taxon>
        <taxon>Nodosilineales</taxon>
        <taxon>Nodosilineaceae</taxon>
        <taxon>Halomicronema</taxon>
    </lineage>
</organism>
<dbReference type="InterPro" id="IPR001646">
    <property type="entry name" value="5peptide_repeat"/>
</dbReference>
<evidence type="ECO:0008006" key="3">
    <source>
        <dbReference type="Google" id="ProtNLM"/>
    </source>
</evidence>
<dbReference type="AlphaFoldDB" id="A0A1Z3HID2"/>
<dbReference type="Pfam" id="PF00805">
    <property type="entry name" value="Pentapeptide"/>
    <property type="match status" value="1"/>
</dbReference>
<gene>
    <name evidence="1" type="ORF">XM38_009630</name>
</gene>
<dbReference type="KEGG" id="hhg:XM38_009630"/>
<evidence type="ECO:0000313" key="1">
    <source>
        <dbReference type="EMBL" id="ASC70033.1"/>
    </source>
</evidence>
<protein>
    <recommendedName>
        <fullName evidence="3">Pentapeptide repeat-containing protein</fullName>
    </recommendedName>
</protein>
<name>A0A1Z3HID2_9CYAN</name>
<keyword evidence="2" id="KW-1185">Reference proteome</keyword>
<proteinExistence type="predicted"/>
<sequence length="60" mass="5886">MVGGFVAATDAIASTGPATRSKSMSAKIAAALRGADLTGTSLSQADLRGATMPDGQPYDG</sequence>
<evidence type="ECO:0000313" key="2">
    <source>
        <dbReference type="Proteomes" id="UP000191901"/>
    </source>
</evidence>
<dbReference type="RefSeq" id="WP_088429210.1">
    <property type="nucleotide sequence ID" value="NZ_CP021983.2"/>
</dbReference>
<dbReference type="Proteomes" id="UP000191901">
    <property type="component" value="Chromosome"/>
</dbReference>